<dbReference type="GO" id="GO:0022625">
    <property type="term" value="C:cytosolic large ribosomal subunit"/>
    <property type="evidence" value="ECO:0007669"/>
    <property type="project" value="TreeGrafter"/>
</dbReference>
<proteinExistence type="inferred from homology"/>
<dbReference type="GO" id="GO:0003735">
    <property type="term" value="F:structural constituent of ribosome"/>
    <property type="evidence" value="ECO:0007669"/>
    <property type="project" value="InterPro"/>
</dbReference>
<evidence type="ECO:0000256" key="1">
    <source>
        <dbReference type="ARBA" id="ARBA00009254"/>
    </source>
</evidence>
<reference evidence="6 7" key="1">
    <citation type="submission" date="2010-08" db="EMBL/GenBank/DDBJ databases">
        <title>Complete sequence of Gallionella capsiferriformans ES-2.</title>
        <authorList>
            <consortium name="US DOE Joint Genome Institute"/>
            <person name="Lucas S."/>
            <person name="Copeland A."/>
            <person name="Lapidus A."/>
            <person name="Cheng J.-F."/>
            <person name="Bruce D."/>
            <person name="Goodwin L."/>
            <person name="Pitluck S."/>
            <person name="Chertkov O."/>
            <person name="Davenport K.W."/>
            <person name="Detter J.C."/>
            <person name="Han C."/>
            <person name="Tapia R."/>
            <person name="Land M."/>
            <person name="Hauser L."/>
            <person name="Chang Y.-J."/>
            <person name="Jeffries C."/>
            <person name="Kyrpides N."/>
            <person name="Ivanova N."/>
            <person name="Mikhailova N."/>
            <person name="Shelobolina E.S."/>
            <person name="Picardal F."/>
            <person name="Roden E."/>
            <person name="Emerson D."/>
            <person name="Woyke T."/>
        </authorList>
    </citation>
    <scope>NUCLEOTIDE SEQUENCE [LARGE SCALE GENOMIC DNA]</scope>
    <source>
        <strain evidence="6 7">ES-2</strain>
    </source>
</reference>
<dbReference type="OrthoDB" id="9815192at2"/>
<dbReference type="InterPro" id="IPR018254">
    <property type="entry name" value="Ribosomal_uL29_CS"/>
</dbReference>
<dbReference type="SUPFAM" id="SSF46561">
    <property type="entry name" value="Ribosomal protein L29 (L29p)"/>
    <property type="match status" value="1"/>
</dbReference>
<dbReference type="InterPro" id="IPR050063">
    <property type="entry name" value="Ribosomal_protein_uL29"/>
</dbReference>
<evidence type="ECO:0000256" key="4">
    <source>
        <dbReference type="ARBA" id="ARBA00035204"/>
    </source>
</evidence>
<dbReference type="Gene3D" id="1.10.287.310">
    <property type="match status" value="1"/>
</dbReference>
<dbReference type="PROSITE" id="PS00579">
    <property type="entry name" value="RIBOSOMAL_L29"/>
    <property type="match status" value="1"/>
</dbReference>
<evidence type="ECO:0000256" key="2">
    <source>
        <dbReference type="ARBA" id="ARBA00022980"/>
    </source>
</evidence>
<organism evidence="6 7">
    <name type="scientific">Gallionella capsiferriformans (strain ES-2)</name>
    <name type="common">Gallionella ferruginea capsiferriformans (strain ES-2)</name>
    <dbReference type="NCBI Taxonomy" id="395494"/>
    <lineage>
        <taxon>Bacteria</taxon>
        <taxon>Pseudomonadati</taxon>
        <taxon>Pseudomonadota</taxon>
        <taxon>Betaproteobacteria</taxon>
        <taxon>Nitrosomonadales</taxon>
        <taxon>Gallionellaceae</taxon>
        <taxon>Gallionella</taxon>
    </lineage>
</organism>
<dbReference type="InterPro" id="IPR001854">
    <property type="entry name" value="Ribosomal_uL29"/>
</dbReference>
<sequence>MKASELKLKSKSELQEDLLSLTRAQFGLRMQVATQQMTKTSEVRKVRRDIARIKTVMKQKDVQS</sequence>
<dbReference type="PANTHER" id="PTHR10916">
    <property type="entry name" value="60S RIBOSOMAL PROTEIN L35/50S RIBOSOMAL PROTEIN L29"/>
    <property type="match status" value="1"/>
</dbReference>
<dbReference type="STRING" id="395494.Galf_0566"/>
<dbReference type="AlphaFoldDB" id="D9SCS0"/>
<protein>
    <recommendedName>
        <fullName evidence="4 5">Large ribosomal subunit protein uL29</fullName>
    </recommendedName>
</protein>
<dbReference type="GO" id="GO:0006412">
    <property type="term" value="P:translation"/>
    <property type="evidence" value="ECO:0007669"/>
    <property type="project" value="UniProtKB-UniRule"/>
</dbReference>
<dbReference type="Proteomes" id="UP000001235">
    <property type="component" value="Chromosome"/>
</dbReference>
<gene>
    <name evidence="5" type="primary">rpmC</name>
    <name evidence="6" type="ordered locus">Galf_0566</name>
</gene>
<keyword evidence="2 5" id="KW-0689">Ribosomal protein</keyword>
<dbReference type="PANTHER" id="PTHR10916:SF0">
    <property type="entry name" value="LARGE RIBOSOMAL SUBUNIT PROTEIN UL29C"/>
    <property type="match status" value="1"/>
</dbReference>
<dbReference type="HAMAP" id="MF_00374">
    <property type="entry name" value="Ribosomal_uL29"/>
    <property type="match status" value="1"/>
</dbReference>
<dbReference type="Pfam" id="PF00831">
    <property type="entry name" value="Ribosomal_L29"/>
    <property type="match status" value="1"/>
</dbReference>
<evidence type="ECO:0000313" key="6">
    <source>
        <dbReference type="EMBL" id="ADL54609.1"/>
    </source>
</evidence>
<accession>D9SCS0</accession>
<dbReference type="RefSeq" id="WP_013292551.1">
    <property type="nucleotide sequence ID" value="NC_014394.1"/>
</dbReference>
<dbReference type="InterPro" id="IPR036049">
    <property type="entry name" value="Ribosomal_uL29_sf"/>
</dbReference>
<dbReference type="FunFam" id="1.10.287.310:FF:000001">
    <property type="entry name" value="50S ribosomal protein L29"/>
    <property type="match status" value="1"/>
</dbReference>
<dbReference type="eggNOG" id="COG0255">
    <property type="taxonomic scope" value="Bacteria"/>
</dbReference>
<dbReference type="HOGENOM" id="CLU_158491_1_1_4"/>
<keyword evidence="3 5" id="KW-0687">Ribonucleoprotein</keyword>
<dbReference type="EMBL" id="CP002159">
    <property type="protein sequence ID" value="ADL54609.1"/>
    <property type="molecule type" value="Genomic_DNA"/>
</dbReference>
<evidence type="ECO:0000256" key="3">
    <source>
        <dbReference type="ARBA" id="ARBA00023274"/>
    </source>
</evidence>
<keyword evidence="7" id="KW-1185">Reference proteome</keyword>
<dbReference type="NCBIfam" id="TIGR00012">
    <property type="entry name" value="L29"/>
    <property type="match status" value="1"/>
</dbReference>
<comment type="similarity">
    <text evidence="1 5">Belongs to the universal ribosomal protein uL29 family.</text>
</comment>
<evidence type="ECO:0000313" key="7">
    <source>
        <dbReference type="Proteomes" id="UP000001235"/>
    </source>
</evidence>
<dbReference type="KEGG" id="gca:Galf_0566"/>
<name>D9SCS0_GALCS</name>
<evidence type="ECO:0000256" key="5">
    <source>
        <dbReference type="HAMAP-Rule" id="MF_00374"/>
    </source>
</evidence>
<dbReference type="CDD" id="cd00427">
    <property type="entry name" value="Ribosomal_L29_HIP"/>
    <property type="match status" value="1"/>
</dbReference>